<reference evidence="1" key="1">
    <citation type="submission" date="2019-12" db="EMBL/GenBank/DDBJ databases">
        <title>Genome sequencing and annotation of Brassica cretica.</title>
        <authorList>
            <person name="Studholme D.J."/>
            <person name="Sarris P.F."/>
        </authorList>
    </citation>
    <scope>NUCLEOTIDE SEQUENCE</scope>
    <source>
        <strain evidence="2">PFS-001/15</strain>
        <strain evidence="1">PFS-102/07</strain>
        <tissue evidence="1">Leaf</tissue>
    </source>
</reference>
<dbReference type="Proteomes" id="UP000712281">
    <property type="component" value="Unassembled WGS sequence"/>
</dbReference>
<protein>
    <submittedName>
        <fullName evidence="1">Uncharacterized protein</fullName>
    </submittedName>
</protein>
<sequence length="196" mass="22526">MHVMVSGLGNHDERLARDASVFERKERPERVICNKNSCTGGRVHDLQLEIDLSHLGWRIFQDGVNHWLSILEDVLIDSAEGVSWPGVSRSVNKYKAHHKDICKRSLTIEDHEIWAEYDAGKGKTCSPAHLKLKSLTERSFHEGLNARKSRLHLREQNKRVQVIDGDAQVSVLETSQYKNEQVDQMVEQRYLCRKSS</sequence>
<evidence type="ECO:0000313" key="2">
    <source>
        <dbReference type="EMBL" id="KAF2601070.1"/>
    </source>
</evidence>
<comment type="caution">
    <text evidence="1">The sequence shown here is derived from an EMBL/GenBank/DDBJ whole genome shotgun (WGS) entry which is preliminary data.</text>
</comment>
<proteinExistence type="predicted"/>
<dbReference type="AlphaFoldDB" id="A0A8S9HQR8"/>
<name>A0A8S9HQR8_BRACR</name>
<evidence type="ECO:0000313" key="1">
    <source>
        <dbReference type="EMBL" id="KAF2560323.1"/>
    </source>
</evidence>
<accession>A0A8S9HQR8</accession>
<organism evidence="1">
    <name type="scientific">Brassica cretica</name>
    <name type="common">Mustard</name>
    <dbReference type="NCBI Taxonomy" id="69181"/>
    <lineage>
        <taxon>Eukaryota</taxon>
        <taxon>Viridiplantae</taxon>
        <taxon>Streptophyta</taxon>
        <taxon>Embryophyta</taxon>
        <taxon>Tracheophyta</taxon>
        <taxon>Spermatophyta</taxon>
        <taxon>Magnoliopsida</taxon>
        <taxon>eudicotyledons</taxon>
        <taxon>Gunneridae</taxon>
        <taxon>Pentapetalae</taxon>
        <taxon>rosids</taxon>
        <taxon>malvids</taxon>
        <taxon>Brassicales</taxon>
        <taxon>Brassicaceae</taxon>
        <taxon>Brassiceae</taxon>
        <taxon>Brassica</taxon>
    </lineage>
</organism>
<dbReference type="EMBL" id="QGKW02000717">
    <property type="protein sequence ID" value="KAF2601070.1"/>
    <property type="molecule type" value="Genomic_DNA"/>
</dbReference>
<gene>
    <name evidence="2" type="ORF">F2Q68_00009307</name>
    <name evidence="1" type="ORF">F2Q70_00016337</name>
</gene>
<dbReference type="EMBL" id="QGKY02001250">
    <property type="protein sequence ID" value="KAF2560323.1"/>
    <property type="molecule type" value="Genomic_DNA"/>
</dbReference>